<feature type="non-terminal residue" evidence="2">
    <location>
        <position position="37"/>
    </location>
</feature>
<sequence>MFLLDSMSGLLRHSMRAYFLPLTAGVGLVASAFMPWM</sequence>
<protein>
    <submittedName>
        <fullName evidence="2">Uncharacterized protein</fullName>
    </submittedName>
</protein>
<dbReference type="EMBL" id="UINC01175280">
    <property type="protein sequence ID" value="SVD81822.1"/>
    <property type="molecule type" value="Genomic_DNA"/>
</dbReference>
<feature type="transmembrane region" description="Helical" evidence="1">
    <location>
        <begin position="17"/>
        <end position="36"/>
    </location>
</feature>
<keyword evidence="1" id="KW-1133">Transmembrane helix</keyword>
<accession>A0A382YET4</accession>
<keyword evidence="1" id="KW-0812">Transmembrane</keyword>
<dbReference type="AlphaFoldDB" id="A0A382YET4"/>
<organism evidence="2">
    <name type="scientific">marine metagenome</name>
    <dbReference type="NCBI Taxonomy" id="408172"/>
    <lineage>
        <taxon>unclassified sequences</taxon>
        <taxon>metagenomes</taxon>
        <taxon>ecological metagenomes</taxon>
    </lineage>
</organism>
<proteinExistence type="predicted"/>
<evidence type="ECO:0000256" key="1">
    <source>
        <dbReference type="SAM" id="Phobius"/>
    </source>
</evidence>
<evidence type="ECO:0000313" key="2">
    <source>
        <dbReference type="EMBL" id="SVD81822.1"/>
    </source>
</evidence>
<reference evidence="2" key="1">
    <citation type="submission" date="2018-05" db="EMBL/GenBank/DDBJ databases">
        <authorList>
            <person name="Lanie J.A."/>
            <person name="Ng W.-L."/>
            <person name="Kazmierczak K.M."/>
            <person name="Andrzejewski T.M."/>
            <person name="Davidsen T.M."/>
            <person name="Wayne K.J."/>
            <person name="Tettelin H."/>
            <person name="Glass J.I."/>
            <person name="Rusch D."/>
            <person name="Podicherti R."/>
            <person name="Tsui H.-C.T."/>
            <person name="Winkler M.E."/>
        </authorList>
    </citation>
    <scope>NUCLEOTIDE SEQUENCE</scope>
</reference>
<gene>
    <name evidence="2" type="ORF">METZ01_LOCUS434676</name>
</gene>
<name>A0A382YET4_9ZZZZ</name>
<keyword evidence="1" id="KW-0472">Membrane</keyword>